<proteinExistence type="predicted"/>
<dbReference type="Gene3D" id="3.40.50.300">
    <property type="entry name" value="P-loop containing nucleotide triphosphate hydrolases"/>
    <property type="match status" value="1"/>
</dbReference>
<dbReference type="SUPFAM" id="SSF52540">
    <property type="entry name" value="P-loop containing nucleoside triphosphate hydrolases"/>
    <property type="match status" value="1"/>
</dbReference>
<dbReference type="EMBL" id="JAMPKM010000001">
    <property type="protein sequence ID" value="MEP0815734.1"/>
    <property type="molecule type" value="Genomic_DNA"/>
</dbReference>
<dbReference type="PANTHER" id="PTHR43356">
    <property type="entry name" value="PHOSPHATE ACETYLTRANSFERASE"/>
    <property type="match status" value="1"/>
</dbReference>
<reference evidence="2 3" key="1">
    <citation type="submission" date="2022-04" db="EMBL/GenBank/DDBJ databases">
        <title>Positive selection, recombination, and allopatry shape intraspecific diversity of widespread and dominant cyanobacteria.</title>
        <authorList>
            <person name="Wei J."/>
            <person name="Shu W."/>
            <person name="Hu C."/>
        </authorList>
    </citation>
    <scope>NUCLEOTIDE SEQUENCE [LARGE SCALE GENOMIC DNA]</scope>
    <source>
        <strain evidence="2 3">GB2-A4</strain>
    </source>
</reference>
<feature type="domain" description="DRTGG" evidence="1">
    <location>
        <begin position="216"/>
        <end position="321"/>
    </location>
</feature>
<protein>
    <submittedName>
        <fullName evidence="2">Phosphotransacetylase family protein</fullName>
    </submittedName>
</protein>
<accession>A0ABV0J255</accession>
<keyword evidence="3" id="KW-1185">Reference proteome</keyword>
<dbReference type="PANTHER" id="PTHR43356:SF2">
    <property type="entry name" value="PHOSPHATE ACETYLTRANSFERASE"/>
    <property type="match status" value="1"/>
</dbReference>
<dbReference type="Pfam" id="PF13500">
    <property type="entry name" value="AAA_26"/>
    <property type="match status" value="1"/>
</dbReference>
<dbReference type="InterPro" id="IPR028979">
    <property type="entry name" value="Ser_kin/Pase_Hpr-like_N_sf"/>
</dbReference>
<comment type="caution">
    <text evidence="2">The sequence shown here is derived from an EMBL/GenBank/DDBJ whole genome shotgun (WGS) entry which is preliminary data.</text>
</comment>
<dbReference type="Proteomes" id="UP001464891">
    <property type="component" value="Unassembled WGS sequence"/>
</dbReference>
<dbReference type="InterPro" id="IPR027417">
    <property type="entry name" value="P-loop_NTPase"/>
</dbReference>
<sequence>MPKSPKYLLVGSTEAYSGKSAMILGVAYQLKERGLDIAYGKPLGTCLSESGTDALDEDVRFFSQVLNLSENRLQPTLLSLDEQTVQSRIQGLDHTNYRQILTQYLQMQGGDLVLLEGPGTLQEGSLFDLSLLQVAETVDASVLLVARCHSLLLVDGLLAAKQQLGDRLIGVLINDIPKEQLETVDKVVRPFLAQHEIPVLGLFPRSDLLRSVSVRELVNQLNAEVLCRGDRLDLMVESLTIGAMNVSSALKYFQKARNMAVVTGGDRTDIQLAALETSTQCLILTGHLPPSRTIISRADDLEIPILSVDLDTLTTVEIIDRAFGQVRLHEPIKMQYVQQMVAEHFDINQLMAKLNLEPAVTLQ</sequence>
<dbReference type="InterPro" id="IPR050500">
    <property type="entry name" value="Phos_Acetyltrans/Butyryltrans"/>
</dbReference>
<dbReference type="InterPro" id="IPR010766">
    <property type="entry name" value="DRTGG"/>
</dbReference>
<evidence type="ECO:0000313" key="2">
    <source>
        <dbReference type="EMBL" id="MEP0815734.1"/>
    </source>
</evidence>
<evidence type="ECO:0000259" key="1">
    <source>
        <dbReference type="Pfam" id="PF07085"/>
    </source>
</evidence>
<dbReference type="RefSeq" id="WP_190431274.1">
    <property type="nucleotide sequence ID" value="NZ_JAMPKM010000001.1"/>
</dbReference>
<dbReference type="SUPFAM" id="SSF75138">
    <property type="entry name" value="HprK N-terminal domain-like"/>
    <property type="match status" value="1"/>
</dbReference>
<dbReference type="Pfam" id="PF07085">
    <property type="entry name" value="DRTGG"/>
    <property type="match status" value="1"/>
</dbReference>
<name>A0ABV0J255_9CYAN</name>
<gene>
    <name evidence="2" type="ORF">NC998_01330</name>
</gene>
<organism evidence="2 3">
    <name type="scientific">Trichocoleus desertorum GB2-A4</name>
    <dbReference type="NCBI Taxonomy" id="2933944"/>
    <lineage>
        <taxon>Bacteria</taxon>
        <taxon>Bacillati</taxon>
        <taxon>Cyanobacteriota</taxon>
        <taxon>Cyanophyceae</taxon>
        <taxon>Leptolyngbyales</taxon>
        <taxon>Trichocoleusaceae</taxon>
        <taxon>Trichocoleus</taxon>
    </lineage>
</organism>
<dbReference type="Gene3D" id="3.40.1390.20">
    <property type="entry name" value="HprK N-terminal domain-like"/>
    <property type="match status" value="1"/>
</dbReference>
<evidence type="ECO:0000313" key="3">
    <source>
        <dbReference type="Proteomes" id="UP001464891"/>
    </source>
</evidence>